<evidence type="ECO:0000256" key="1">
    <source>
        <dbReference type="ARBA" id="ARBA00008683"/>
    </source>
</evidence>
<reference evidence="7 8" key="1">
    <citation type="submission" date="2018-07" db="EMBL/GenBank/DDBJ databases">
        <title>The complete nuclear genome of the prasinophyte Chloropicon primus (CCMP1205).</title>
        <authorList>
            <person name="Pombert J.-F."/>
            <person name="Otis C."/>
            <person name="Turmel M."/>
            <person name="Lemieux C."/>
        </authorList>
    </citation>
    <scope>NUCLEOTIDE SEQUENCE [LARGE SCALE GENOMIC DNA]</scope>
    <source>
        <strain evidence="7 8">CCMP1205</strain>
    </source>
</reference>
<accession>A0A5B8MRF5</accession>
<dbReference type="Pfam" id="PF01343">
    <property type="entry name" value="Peptidase_S49"/>
    <property type="match status" value="2"/>
</dbReference>
<dbReference type="Proteomes" id="UP000316726">
    <property type="component" value="Chromosome 7"/>
</dbReference>
<organism evidence="7 8">
    <name type="scientific">Chloropicon primus</name>
    <dbReference type="NCBI Taxonomy" id="1764295"/>
    <lineage>
        <taxon>Eukaryota</taxon>
        <taxon>Viridiplantae</taxon>
        <taxon>Chlorophyta</taxon>
        <taxon>Chloropicophyceae</taxon>
        <taxon>Chloropicales</taxon>
        <taxon>Chloropicaceae</taxon>
        <taxon>Chloropicon</taxon>
    </lineage>
</organism>
<keyword evidence="4" id="KW-0720">Serine protease</keyword>
<dbReference type="CDD" id="cd07023">
    <property type="entry name" value="S49_Sppa_N_C"/>
    <property type="match status" value="1"/>
</dbReference>
<keyword evidence="8" id="KW-1185">Reference proteome</keyword>
<evidence type="ECO:0000256" key="5">
    <source>
        <dbReference type="PIRSR" id="PIRSR001217-1"/>
    </source>
</evidence>
<evidence type="ECO:0000256" key="2">
    <source>
        <dbReference type="ARBA" id="ARBA00022670"/>
    </source>
</evidence>
<evidence type="ECO:0000256" key="4">
    <source>
        <dbReference type="ARBA" id="ARBA00022825"/>
    </source>
</evidence>
<sequence length="616" mass="65550">MGKRVIRTAKALLVLGAGGCVLTYAGLRAASQVATGKPNFFLDFDVDDVLVEETTDGNFLDKILAGDRKMLNLRDAIDAINEAKADKRCSSLVLRSSGQTQEGNAWLAGLASTATMQEIRAAIKNFTSEKPSVASFSTFGELGTSNGLQAYTLATACEKVTCAPTGHLSITGYATRAPFFKEFLDKWKIQLTVLQRKEYKNALNNLSESGYTRGHKEATEHLLETIFEQCVGDIANSLKVTKSEVTNAIDDGIVPASAALEAKLIHEVCHTQKVLDRAGGEKRAVSLYRYAKALRARKALDQIHAFPMKFLRGMATPDGGEEDGAVALVTLQGAILNGTSDSAHVIESTTATKLLRKIPSSMPRVKAVVLRVDSPGGSVVGSDEIWAAVSDLQEKEIPVVVSMGNVAASGGYYISAPAAKIFASPGTLTGSIGVIMAKPNFEGFLSDLGVTIDEGKKFGKNATIMSQTTSFTRTQLKALNAIIDDVYAKFVGLVAQGRGMKPEMVEKVAQGRVWTGQDAYRLGLVDQLGGIDDALRAAKELSGLREDADVLVVKQKKSFAQQAKALLSGGAGIRSTLLSILLGVDAGTLRSLENLQRVLLEGRPALLLVPGGGGLW</sequence>
<evidence type="ECO:0000259" key="6">
    <source>
        <dbReference type="Pfam" id="PF01343"/>
    </source>
</evidence>
<name>A0A5B8MRF5_9CHLO</name>
<dbReference type="SUPFAM" id="SSF52096">
    <property type="entry name" value="ClpP/crotonase"/>
    <property type="match status" value="2"/>
</dbReference>
<feature type="domain" description="Peptidase S49" evidence="6">
    <location>
        <begin position="393"/>
        <end position="544"/>
    </location>
</feature>
<dbReference type="GO" id="GO:0006465">
    <property type="term" value="P:signal peptide processing"/>
    <property type="evidence" value="ECO:0007669"/>
    <property type="project" value="InterPro"/>
</dbReference>
<evidence type="ECO:0000256" key="3">
    <source>
        <dbReference type="ARBA" id="ARBA00022801"/>
    </source>
</evidence>
<dbReference type="NCBIfam" id="TIGR00706">
    <property type="entry name" value="SppA_dom"/>
    <property type="match status" value="1"/>
</dbReference>
<evidence type="ECO:0000313" key="8">
    <source>
        <dbReference type="Proteomes" id="UP000316726"/>
    </source>
</evidence>
<evidence type="ECO:0000313" key="7">
    <source>
        <dbReference type="EMBL" id="QDZ22225.1"/>
    </source>
</evidence>
<dbReference type="GO" id="GO:0016020">
    <property type="term" value="C:membrane"/>
    <property type="evidence" value="ECO:0007669"/>
    <property type="project" value="InterPro"/>
</dbReference>
<dbReference type="PIRSF" id="PIRSF001217">
    <property type="entry name" value="Protease_4_SppA"/>
    <property type="match status" value="1"/>
</dbReference>
<dbReference type="InterPro" id="IPR004634">
    <property type="entry name" value="Pept_S49_pIV"/>
</dbReference>
<dbReference type="InterPro" id="IPR047272">
    <property type="entry name" value="S49_SppA_C"/>
</dbReference>
<dbReference type="EMBL" id="CP031040">
    <property type="protein sequence ID" value="QDZ22225.1"/>
    <property type="molecule type" value="Genomic_DNA"/>
</dbReference>
<protein>
    <submittedName>
        <fullName evidence="7">Signal peptide peptidase</fullName>
    </submittedName>
</protein>
<dbReference type="InterPro" id="IPR004635">
    <property type="entry name" value="Pept_S49_SppA"/>
</dbReference>
<dbReference type="GO" id="GO:0008236">
    <property type="term" value="F:serine-type peptidase activity"/>
    <property type="evidence" value="ECO:0007669"/>
    <property type="project" value="UniProtKB-KW"/>
</dbReference>
<dbReference type="InterPro" id="IPR029045">
    <property type="entry name" value="ClpP/crotonase-like_dom_sf"/>
</dbReference>
<dbReference type="PANTHER" id="PTHR33209:SF1">
    <property type="entry name" value="PEPTIDASE S49 DOMAIN-CONTAINING PROTEIN"/>
    <property type="match status" value="1"/>
</dbReference>
<feature type="active site" description="Proton donor/acceptor" evidence="5">
    <location>
        <position position="200"/>
    </location>
</feature>
<dbReference type="InterPro" id="IPR002142">
    <property type="entry name" value="Peptidase_S49"/>
</dbReference>
<gene>
    <name evidence="7" type="ORF">A3770_07p47430</name>
</gene>
<dbReference type="Gene3D" id="3.90.226.10">
    <property type="entry name" value="2-enoyl-CoA Hydratase, Chain A, domain 1"/>
    <property type="match status" value="2"/>
</dbReference>
<dbReference type="OrthoDB" id="45421at2759"/>
<dbReference type="Gene3D" id="6.20.330.10">
    <property type="match status" value="1"/>
</dbReference>
<comment type="similarity">
    <text evidence="1">Belongs to the peptidase S49 family.</text>
</comment>
<proteinExistence type="inferred from homology"/>
<dbReference type="PANTHER" id="PTHR33209">
    <property type="entry name" value="PROTEASE 4"/>
    <property type="match status" value="1"/>
</dbReference>
<feature type="domain" description="Peptidase S49" evidence="6">
    <location>
        <begin position="128"/>
        <end position="279"/>
    </location>
</feature>
<dbReference type="AlphaFoldDB" id="A0A5B8MRF5"/>
<keyword evidence="3" id="KW-0378">Hydrolase</keyword>
<dbReference type="STRING" id="1764295.A0A5B8MRF5"/>
<keyword evidence="2" id="KW-0645">Protease</keyword>
<feature type="active site" description="Nucleophile" evidence="5">
    <location>
        <position position="409"/>
    </location>
</feature>